<dbReference type="EMBL" id="UYYB01020026">
    <property type="protein sequence ID" value="VDM71351.1"/>
    <property type="molecule type" value="Genomic_DNA"/>
</dbReference>
<organism evidence="1 2">
    <name type="scientific">Strongylus vulgaris</name>
    <name type="common">Blood worm</name>
    <dbReference type="NCBI Taxonomy" id="40348"/>
    <lineage>
        <taxon>Eukaryota</taxon>
        <taxon>Metazoa</taxon>
        <taxon>Ecdysozoa</taxon>
        <taxon>Nematoda</taxon>
        <taxon>Chromadorea</taxon>
        <taxon>Rhabditida</taxon>
        <taxon>Rhabditina</taxon>
        <taxon>Rhabditomorpha</taxon>
        <taxon>Strongyloidea</taxon>
        <taxon>Strongylidae</taxon>
        <taxon>Strongylus</taxon>
    </lineage>
</organism>
<evidence type="ECO:0000313" key="2">
    <source>
        <dbReference type="Proteomes" id="UP000270094"/>
    </source>
</evidence>
<gene>
    <name evidence="1" type="ORF">SVUK_LOCUS6349</name>
</gene>
<name>A0A3P7IDU2_STRVU</name>
<evidence type="ECO:0000313" key="1">
    <source>
        <dbReference type="EMBL" id="VDM71351.1"/>
    </source>
</evidence>
<dbReference type="InterPro" id="IPR035940">
    <property type="entry name" value="CAP_sf"/>
</dbReference>
<protein>
    <recommendedName>
        <fullName evidence="3">SCP domain-containing protein</fullName>
    </recommendedName>
</protein>
<evidence type="ECO:0008006" key="3">
    <source>
        <dbReference type="Google" id="ProtNLM"/>
    </source>
</evidence>
<dbReference type="Proteomes" id="UP000270094">
    <property type="component" value="Unassembled WGS sequence"/>
</dbReference>
<sequence length="175" mass="20144">MAEDDCIPLRYRELPQRCNLTDECMDQLMRGRVIDIHEDFRASFDVDRPTSKPMRYDCELEELAVKAVENYKPGNNSDVQENGKLLTIDKSSDNAQALRQAILYFFTSTIVDQECKLANLYVKTVGNSDRVGCAVKHNWDIYIVACFYGRLVMGNILEDWKLPACWPLRNDAPQI</sequence>
<reference evidence="1 2" key="1">
    <citation type="submission" date="2018-11" db="EMBL/GenBank/DDBJ databases">
        <authorList>
            <consortium name="Pathogen Informatics"/>
        </authorList>
    </citation>
    <scope>NUCLEOTIDE SEQUENCE [LARGE SCALE GENOMIC DNA]</scope>
</reference>
<dbReference type="AlphaFoldDB" id="A0A3P7IDU2"/>
<dbReference type="Gene3D" id="3.40.33.10">
    <property type="entry name" value="CAP"/>
    <property type="match status" value="1"/>
</dbReference>
<dbReference type="SUPFAM" id="SSF55797">
    <property type="entry name" value="PR-1-like"/>
    <property type="match status" value="1"/>
</dbReference>
<keyword evidence="2" id="KW-1185">Reference proteome</keyword>
<proteinExistence type="predicted"/>
<accession>A0A3P7IDU2</accession>